<reference evidence="3 4" key="1">
    <citation type="submission" date="2016-08" db="EMBL/GenBank/DDBJ databases">
        <authorList>
            <person name="Seilhamer J.J."/>
        </authorList>
    </citation>
    <scope>NUCLEOTIDE SEQUENCE [LARGE SCALE GENOMIC DNA]</scope>
    <source>
        <strain evidence="3 4">A37T2</strain>
    </source>
</reference>
<evidence type="ECO:0008006" key="5">
    <source>
        <dbReference type="Google" id="ProtNLM"/>
    </source>
</evidence>
<keyword evidence="1" id="KW-1133">Transmembrane helix</keyword>
<keyword evidence="1" id="KW-0812">Transmembrane</keyword>
<protein>
    <recommendedName>
        <fullName evidence="5">Oxygen tolerance</fullName>
    </recommendedName>
</protein>
<keyword evidence="1" id="KW-0472">Membrane</keyword>
<feature type="chain" id="PRO_5008690721" description="Oxygen tolerance" evidence="2">
    <location>
        <begin position="26"/>
        <end position="331"/>
    </location>
</feature>
<evidence type="ECO:0000256" key="1">
    <source>
        <dbReference type="SAM" id="Phobius"/>
    </source>
</evidence>
<dbReference type="STRING" id="1335309.GA0116948_106160"/>
<evidence type="ECO:0000313" key="4">
    <source>
        <dbReference type="Proteomes" id="UP000242818"/>
    </source>
</evidence>
<gene>
    <name evidence="3" type="ORF">GA0116948_106160</name>
</gene>
<proteinExistence type="predicted"/>
<keyword evidence="2" id="KW-0732">Signal</keyword>
<accession>A0A1C4DWQ7</accession>
<feature type="transmembrane region" description="Helical" evidence="1">
    <location>
        <begin position="165"/>
        <end position="187"/>
    </location>
</feature>
<organism evidence="3 4">
    <name type="scientific">Chitinophaga costaii</name>
    <dbReference type="NCBI Taxonomy" id="1335309"/>
    <lineage>
        <taxon>Bacteria</taxon>
        <taxon>Pseudomonadati</taxon>
        <taxon>Bacteroidota</taxon>
        <taxon>Chitinophagia</taxon>
        <taxon>Chitinophagales</taxon>
        <taxon>Chitinophagaceae</taxon>
        <taxon>Chitinophaga</taxon>
    </lineage>
</organism>
<dbReference type="EMBL" id="FMAR01000006">
    <property type="protein sequence ID" value="SCC35685.1"/>
    <property type="molecule type" value="Genomic_DNA"/>
</dbReference>
<name>A0A1C4DWQ7_9BACT</name>
<dbReference type="AlphaFoldDB" id="A0A1C4DWQ7"/>
<evidence type="ECO:0000256" key="2">
    <source>
        <dbReference type="SAM" id="SignalP"/>
    </source>
</evidence>
<feature type="signal peptide" evidence="2">
    <location>
        <begin position="1"/>
        <end position="25"/>
    </location>
</feature>
<sequence>MSNQRIRFFFMVMAAFLGLSLQVSAQQFSVHATADTNHIRLGEPVKLQVEVKIPASLKGQYQLSMAVLPDSFEHFEVVERAKLDTLAPTADFSGIFRQTTTLTSFDSGQWNIPPIKYELIKPDQTVDSAFTEPLVIDVNTVAVDTSKAFKPIKSIRGVAWNFMDYIWYFVMGGVAVLLIGFVIWWFFLRKKKAPVVVAPPAPKETPYQVAMRELHTLETDQPWHQDVKAYYTTLTDVLRNYFEQQFKIAALEQTSAELLQNIKPVTILNQQRDKLQAILTVADLAKFAKLQPSPEDHAECLQKAIAIVEWTKPKPVAETAGEKAAPTKSAL</sequence>
<keyword evidence="4" id="KW-1185">Reference proteome</keyword>
<dbReference type="Proteomes" id="UP000242818">
    <property type="component" value="Unassembled WGS sequence"/>
</dbReference>
<evidence type="ECO:0000313" key="3">
    <source>
        <dbReference type="EMBL" id="SCC35685.1"/>
    </source>
</evidence>